<accession>X1MVG6</accession>
<dbReference type="EMBL" id="BARV01021294">
    <property type="protein sequence ID" value="GAI21981.1"/>
    <property type="molecule type" value="Genomic_DNA"/>
</dbReference>
<reference evidence="2" key="1">
    <citation type="journal article" date="2014" name="Front. Microbiol.">
        <title>High frequency of phylogenetically diverse reductive dehalogenase-homologous genes in deep subseafloor sedimentary metagenomes.</title>
        <authorList>
            <person name="Kawai M."/>
            <person name="Futagami T."/>
            <person name="Toyoda A."/>
            <person name="Takaki Y."/>
            <person name="Nishi S."/>
            <person name="Hori S."/>
            <person name="Arai W."/>
            <person name="Tsubouchi T."/>
            <person name="Morono Y."/>
            <person name="Uchiyama I."/>
            <person name="Ito T."/>
            <person name="Fujiyama A."/>
            <person name="Inagaki F."/>
            <person name="Takami H."/>
        </authorList>
    </citation>
    <scope>NUCLEOTIDE SEQUENCE</scope>
    <source>
        <strain evidence="2">Expedition CK06-06</strain>
    </source>
</reference>
<protein>
    <submittedName>
        <fullName evidence="2">Uncharacterized protein</fullName>
    </submittedName>
</protein>
<dbReference type="Gene3D" id="3.20.20.80">
    <property type="entry name" value="Glycosidases"/>
    <property type="match status" value="1"/>
</dbReference>
<feature type="non-terminal residue" evidence="2">
    <location>
        <position position="273"/>
    </location>
</feature>
<gene>
    <name evidence="2" type="ORF">S06H3_35310</name>
</gene>
<feature type="region of interest" description="Disordered" evidence="1">
    <location>
        <begin position="98"/>
        <end position="117"/>
    </location>
</feature>
<dbReference type="AlphaFoldDB" id="X1MVG6"/>
<comment type="caution">
    <text evidence="2">The sequence shown here is derived from an EMBL/GenBank/DDBJ whole genome shotgun (WGS) entry which is preliminary data.</text>
</comment>
<evidence type="ECO:0000256" key="1">
    <source>
        <dbReference type="SAM" id="MobiDB-lite"/>
    </source>
</evidence>
<sequence length="273" mass="30174">WRGEENTSGNPNTGGAGSVVKTQAERAANYRAYVEDLLSYPMVVGAHWFEFADQSPQGRFDSENSNYGVVDTKHRLYTELLEAMAKTNALVDDIHARSTRKSPTSLPKQRPVVFEPGQHPERPPYIDLIAEEAIQTPELFYANDANISFQRDGDSAVVRYDTGQLWGCGILFFGPKSLAVGRGPKHATDIDGYSVVAIDAEIPKNLSFELFVDEAGVAAPGAETYNTNAGDDGESFLFKTVFGKGKRHTYMFALKDLLPRTEWGNQKGRRCVD</sequence>
<proteinExistence type="predicted"/>
<feature type="non-terminal residue" evidence="2">
    <location>
        <position position="1"/>
    </location>
</feature>
<organism evidence="2">
    <name type="scientific">marine sediment metagenome</name>
    <dbReference type="NCBI Taxonomy" id="412755"/>
    <lineage>
        <taxon>unclassified sequences</taxon>
        <taxon>metagenomes</taxon>
        <taxon>ecological metagenomes</taxon>
    </lineage>
</organism>
<name>X1MVG6_9ZZZZ</name>
<evidence type="ECO:0000313" key="2">
    <source>
        <dbReference type="EMBL" id="GAI21981.1"/>
    </source>
</evidence>